<feature type="domain" description="SLH" evidence="5">
    <location>
        <begin position="28"/>
        <end position="86"/>
    </location>
</feature>
<evidence type="ECO:0000313" key="7">
    <source>
        <dbReference type="Proteomes" id="UP000219546"/>
    </source>
</evidence>
<keyword evidence="3 4" id="KW-0732">Signal</keyword>
<evidence type="ECO:0000256" key="1">
    <source>
        <dbReference type="ARBA" id="ARBA00007257"/>
    </source>
</evidence>
<dbReference type="Gene3D" id="2.60.40.1120">
    <property type="entry name" value="Carboxypeptidase-like, regulatory domain"/>
    <property type="match status" value="5"/>
</dbReference>
<dbReference type="SUPFAM" id="SSF49464">
    <property type="entry name" value="Carboxypeptidase regulatory domain-like"/>
    <property type="match status" value="4"/>
</dbReference>
<gene>
    <name evidence="6" type="ORF">SAMN05877753_101671</name>
</gene>
<dbReference type="Gene3D" id="2.60.40.10">
    <property type="entry name" value="Immunoglobulins"/>
    <property type="match status" value="2"/>
</dbReference>
<dbReference type="RefSeq" id="WP_097157155.1">
    <property type="nucleotide sequence ID" value="NZ_JBEPMQ010000003.1"/>
</dbReference>
<evidence type="ECO:0000256" key="2">
    <source>
        <dbReference type="ARBA" id="ARBA00022525"/>
    </source>
</evidence>
<dbReference type="InterPro" id="IPR008969">
    <property type="entry name" value="CarboxyPept-like_regulatory"/>
</dbReference>
<proteinExistence type="inferred from homology"/>
<dbReference type="Pfam" id="PF00395">
    <property type="entry name" value="SLH"/>
    <property type="match status" value="3"/>
</dbReference>
<organism evidence="6 7">
    <name type="scientific">Bacillus oleivorans</name>
    <dbReference type="NCBI Taxonomy" id="1448271"/>
    <lineage>
        <taxon>Bacteria</taxon>
        <taxon>Bacillati</taxon>
        <taxon>Bacillota</taxon>
        <taxon>Bacilli</taxon>
        <taxon>Bacillales</taxon>
        <taxon>Bacillaceae</taxon>
        <taxon>Bacillus</taxon>
    </lineage>
</organism>
<name>A0A285CID2_9BACI</name>
<evidence type="ECO:0000256" key="4">
    <source>
        <dbReference type="SAM" id="SignalP"/>
    </source>
</evidence>
<dbReference type="Proteomes" id="UP000219546">
    <property type="component" value="Unassembled WGS sequence"/>
</dbReference>
<feature type="domain" description="SLH" evidence="5">
    <location>
        <begin position="87"/>
        <end position="150"/>
    </location>
</feature>
<dbReference type="OrthoDB" id="2824192at2"/>
<dbReference type="InterPro" id="IPR006311">
    <property type="entry name" value="TAT_signal"/>
</dbReference>
<dbReference type="Pfam" id="PF13620">
    <property type="entry name" value="CarboxypepD_reg"/>
    <property type="match status" value="4"/>
</dbReference>
<evidence type="ECO:0000313" key="6">
    <source>
        <dbReference type="EMBL" id="SNX67352.1"/>
    </source>
</evidence>
<dbReference type="InterPro" id="IPR013783">
    <property type="entry name" value="Ig-like_fold"/>
</dbReference>
<feature type="chain" id="PRO_5012515577" evidence="4">
    <location>
        <begin position="32"/>
        <end position="913"/>
    </location>
</feature>
<comment type="similarity">
    <text evidence="1">Belongs to the serine-aspartate repeat-containing protein (SDr) family.</text>
</comment>
<evidence type="ECO:0000256" key="3">
    <source>
        <dbReference type="ARBA" id="ARBA00022729"/>
    </source>
</evidence>
<dbReference type="EMBL" id="OAOP01000001">
    <property type="protein sequence ID" value="SNX67352.1"/>
    <property type="molecule type" value="Genomic_DNA"/>
</dbReference>
<dbReference type="AlphaFoldDB" id="A0A285CID2"/>
<feature type="signal peptide" evidence="4">
    <location>
        <begin position="1"/>
        <end position="31"/>
    </location>
</feature>
<keyword evidence="2" id="KW-0964">Secreted</keyword>
<keyword evidence="7" id="KW-1185">Reference proteome</keyword>
<reference evidence="6 7" key="1">
    <citation type="submission" date="2017-08" db="EMBL/GenBank/DDBJ databases">
        <authorList>
            <person name="de Groot N.N."/>
        </authorList>
    </citation>
    <scope>NUCLEOTIDE SEQUENCE [LARGE SCALE GENOMIC DNA]</scope>
    <source>
        <strain evidence="6 7">JC228</strain>
    </source>
</reference>
<sequence>MSYKPKTHRKFMATAATATLVATAVAPVASAAEFTDVSSKYKEAVDYLVAKEITSGLTPTQFGVSKEIKRADAAVMIAKALGLDGTNAPASGFTDVPDRAVKAVNALKAAGIVNGKTATTFGAHDSLTRGEMALILAKAYEISGDVELKFTDVIGTRYEAAVQAMVANEITSGKTATSFAVGQNITRGEFAIFLHKADTLEVLASGIAGFVFDGSKPVTGATVKIAGKTAKTNEEGYYELLNVQPGSHTVSVEANGYKTVTAANVKVVADEVTSFTTDIDGQEIDTTAIAVSGVVIDGETGAAINGADVTLESYDEVAKAWTKVAGVTTIAGSYVIDQEDASSKLQLGAEYRLTVSFDGYKDNVQTITLDSQEVANVLNGIELDDIEVLDITGTVTDAAGKVVSGAEVTVYDAQGTEVATTTTNTEGKYSVADVQLVSGTYNVVVDHAGSAVSYTEFTVQEGTNATHNVKLEAGYTVSAGFGTVSLSDSFNAEATYTLEILNGNTVIGKQDVTGSDSTLSFDFSRIAPGQYTLRLSGDFVETKEFSVTVDGNETVEERVTPAGTVSGTTAVANGVKVDLIDVNGNVVDSTEVVNGTYTFTSVSAGTYKVQASGADFVAETSAEFTVSKNTNTEVPALDLDNVVTTGDVAGYVRTSGTLTAVAGATVTYYDEKGEEVATVTTNASGAYSLSDLAAGTYEVVVRGTGVETYTTAQAVKAGDNLSAVNYAVTKGGNASLKLSVVDSEGKPVDVAINGFDLADAFVDPTSPQVGTWEGAAAVSNTITFNNLPAGTYELNIDVASAEFVDVEKAVSVAKGEAAELKIVVDKVAAQRDVNFRVVDEANANVNGAKVVVFKADGSIKEILTTSAGTAELALVDGNYTLAVYQNGYLAAEKEITVAGAAVNVPVIQLTPVK</sequence>
<evidence type="ECO:0000259" key="5">
    <source>
        <dbReference type="PROSITE" id="PS51272"/>
    </source>
</evidence>
<accession>A0A285CID2</accession>
<dbReference type="PANTHER" id="PTHR36108">
    <property type="entry name" value="COLOSSIN-B-RELATED"/>
    <property type="match status" value="1"/>
</dbReference>
<dbReference type="SUPFAM" id="SSF49478">
    <property type="entry name" value="Cna protein B-type domain"/>
    <property type="match status" value="1"/>
</dbReference>
<dbReference type="InterPro" id="IPR001119">
    <property type="entry name" value="SLH_dom"/>
</dbReference>
<dbReference type="PROSITE" id="PS51318">
    <property type="entry name" value="TAT"/>
    <property type="match status" value="1"/>
</dbReference>
<dbReference type="PROSITE" id="PS51272">
    <property type="entry name" value="SLH"/>
    <property type="match status" value="2"/>
</dbReference>
<dbReference type="PANTHER" id="PTHR36108:SF13">
    <property type="entry name" value="COLOSSIN-B-RELATED"/>
    <property type="match status" value="1"/>
</dbReference>
<protein>
    <submittedName>
        <fullName evidence="6">S-layer family protein</fullName>
    </submittedName>
</protein>